<dbReference type="CDD" id="cd00200">
    <property type="entry name" value="WD40"/>
    <property type="match status" value="1"/>
</dbReference>
<dbReference type="SMART" id="SM00500">
    <property type="entry name" value="SFM"/>
    <property type="match status" value="1"/>
</dbReference>
<feature type="domain" description="Pre-mRNA processing factor 4 (PRP4)-like" evidence="4">
    <location>
        <begin position="65"/>
        <end position="114"/>
    </location>
</feature>
<feature type="repeat" description="WD" evidence="3">
    <location>
        <begin position="325"/>
        <end position="366"/>
    </location>
</feature>
<evidence type="ECO:0000256" key="2">
    <source>
        <dbReference type="ARBA" id="ARBA00022737"/>
    </source>
</evidence>
<dbReference type="PROSITE" id="PS50294">
    <property type="entry name" value="WD_REPEATS_REGION"/>
    <property type="match status" value="4"/>
</dbReference>
<dbReference type="InterPro" id="IPR014906">
    <property type="entry name" value="PRP4-like"/>
</dbReference>
<dbReference type="AlphaFoldDB" id="A0A6A5WDF9"/>
<dbReference type="SUPFAM" id="SSF50978">
    <property type="entry name" value="WD40 repeat-like"/>
    <property type="match status" value="1"/>
</dbReference>
<dbReference type="OrthoDB" id="540662at2759"/>
<feature type="repeat" description="WD" evidence="3">
    <location>
        <begin position="367"/>
        <end position="408"/>
    </location>
</feature>
<dbReference type="SMART" id="SM00320">
    <property type="entry name" value="WD40"/>
    <property type="match status" value="7"/>
</dbReference>
<keyword evidence="6" id="KW-1185">Reference proteome</keyword>
<evidence type="ECO:0000259" key="4">
    <source>
        <dbReference type="SMART" id="SM00500"/>
    </source>
</evidence>
<evidence type="ECO:0000313" key="6">
    <source>
        <dbReference type="Proteomes" id="UP000799779"/>
    </source>
</evidence>
<dbReference type="GO" id="GO:0030621">
    <property type="term" value="F:U4 snRNA binding"/>
    <property type="evidence" value="ECO:0007669"/>
    <property type="project" value="TreeGrafter"/>
</dbReference>
<evidence type="ECO:0000256" key="1">
    <source>
        <dbReference type="ARBA" id="ARBA00022574"/>
    </source>
</evidence>
<keyword evidence="2" id="KW-0677">Repeat</keyword>
<dbReference type="PANTHER" id="PTHR19846:SF0">
    <property type="entry name" value="PRE-MRNA PROCESSING FACTOR 4"/>
    <property type="match status" value="1"/>
</dbReference>
<keyword evidence="1 3" id="KW-0853">WD repeat</keyword>
<dbReference type="InterPro" id="IPR020472">
    <property type="entry name" value="WD40_PAC1"/>
</dbReference>
<dbReference type="Proteomes" id="UP000799779">
    <property type="component" value="Unassembled WGS sequence"/>
</dbReference>
<accession>A0A6A5WDF9</accession>
<dbReference type="GO" id="GO:0017070">
    <property type="term" value="F:U6 snRNA binding"/>
    <property type="evidence" value="ECO:0007669"/>
    <property type="project" value="TreeGrafter"/>
</dbReference>
<proteinExistence type="predicted"/>
<dbReference type="InterPro" id="IPR019775">
    <property type="entry name" value="WD40_repeat_CS"/>
</dbReference>
<protein>
    <submittedName>
        <fullName evidence="5">U4/U6 small nuclear ribonucleo protein Prp4</fullName>
    </submittedName>
</protein>
<feature type="repeat" description="WD" evidence="3">
    <location>
        <begin position="283"/>
        <end position="324"/>
    </location>
</feature>
<dbReference type="EMBL" id="ML977595">
    <property type="protein sequence ID" value="KAF1999467.1"/>
    <property type="molecule type" value="Genomic_DNA"/>
</dbReference>
<evidence type="ECO:0000256" key="3">
    <source>
        <dbReference type="PROSITE-ProRule" id="PRU00221"/>
    </source>
</evidence>
<dbReference type="Gene3D" id="4.10.280.110">
    <property type="entry name" value="Pre-mRNA processing factor 4 domain"/>
    <property type="match status" value="1"/>
</dbReference>
<dbReference type="SUPFAM" id="SSF158230">
    <property type="entry name" value="PRP4-like"/>
    <property type="match status" value="1"/>
</dbReference>
<organism evidence="5 6">
    <name type="scientific">Amniculicola lignicola CBS 123094</name>
    <dbReference type="NCBI Taxonomy" id="1392246"/>
    <lineage>
        <taxon>Eukaryota</taxon>
        <taxon>Fungi</taxon>
        <taxon>Dikarya</taxon>
        <taxon>Ascomycota</taxon>
        <taxon>Pezizomycotina</taxon>
        <taxon>Dothideomycetes</taxon>
        <taxon>Pleosporomycetidae</taxon>
        <taxon>Pleosporales</taxon>
        <taxon>Amniculicolaceae</taxon>
        <taxon>Amniculicola</taxon>
    </lineage>
</organism>
<reference evidence="5" key="1">
    <citation type="journal article" date="2020" name="Stud. Mycol.">
        <title>101 Dothideomycetes genomes: a test case for predicting lifestyles and emergence of pathogens.</title>
        <authorList>
            <person name="Haridas S."/>
            <person name="Albert R."/>
            <person name="Binder M."/>
            <person name="Bloem J."/>
            <person name="Labutti K."/>
            <person name="Salamov A."/>
            <person name="Andreopoulos B."/>
            <person name="Baker S."/>
            <person name="Barry K."/>
            <person name="Bills G."/>
            <person name="Bluhm B."/>
            <person name="Cannon C."/>
            <person name="Castanera R."/>
            <person name="Culley D."/>
            <person name="Daum C."/>
            <person name="Ezra D."/>
            <person name="Gonzalez J."/>
            <person name="Henrissat B."/>
            <person name="Kuo A."/>
            <person name="Liang C."/>
            <person name="Lipzen A."/>
            <person name="Lutzoni F."/>
            <person name="Magnuson J."/>
            <person name="Mondo S."/>
            <person name="Nolan M."/>
            <person name="Ohm R."/>
            <person name="Pangilinan J."/>
            <person name="Park H.-J."/>
            <person name="Ramirez L."/>
            <person name="Alfaro M."/>
            <person name="Sun H."/>
            <person name="Tritt A."/>
            <person name="Yoshinaga Y."/>
            <person name="Zwiers L.-H."/>
            <person name="Turgeon B."/>
            <person name="Goodwin S."/>
            <person name="Spatafora J."/>
            <person name="Crous P."/>
            <person name="Grigoriev I."/>
        </authorList>
    </citation>
    <scope>NUCLEOTIDE SEQUENCE</scope>
    <source>
        <strain evidence="5">CBS 123094</strain>
    </source>
</reference>
<sequence length="513" mass="56484">MSMHPSRRAYVEAERADEEMDEGLDLANIPLDRNHAMPSGTNEMASELMAQFERKKRAQKLVVPTADRDVKTRLRSLGEPITLFGEGPGERRDRLRTLLAVEAEAAGEDADIVMGDAPPVEEQEEEFFIPGDKVLLEARRAMAKFSLPQSKKKIAFQRIEATIPLKTHIAFRNKIKDHMQEYELYGSQTFARPTSIVRFSPNGKFIAAGTFDGQVKLLNVPNLNDAITYKGGHADRTTGIDWMPGATLPDSTVTPSTVNFASGGGGGKIQLWSLEDQKPLSTLSGHENRVCRIAFHPSGRFLASASDDQTWRLWDVNTSQELLVQEGHVKEVYSVAFNQEGSLVATGGLDSVARVWDTRSGRIVFMLESHIKPVHAVDWSTDGYRVLTGAGDGFMKCWDTRAVRETNSIGANTGGVTDLRWLKGQDGPLSGVPLQKDEEGNLVPKKASTLVVSCGFDNNIKIFSADDWSLIKTLKGHGQPILSTDISMDATYIVSGGKDRSIKLWSRDDPQGI</sequence>
<dbReference type="InterPro" id="IPR015943">
    <property type="entry name" value="WD40/YVTN_repeat-like_dom_sf"/>
</dbReference>
<dbReference type="PROSITE" id="PS00678">
    <property type="entry name" value="WD_REPEATS_1"/>
    <property type="match status" value="2"/>
</dbReference>
<dbReference type="PANTHER" id="PTHR19846">
    <property type="entry name" value="WD40 REPEAT PROTEIN"/>
    <property type="match status" value="1"/>
</dbReference>
<dbReference type="PRINTS" id="PR00320">
    <property type="entry name" value="GPROTEINBRPT"/>
</dbReference>
<dbReference type="PROSITE" id="PS50082">
    <property type="entry name" value="WD_REPEATS_2"/>
    <property type="match status" value="4"/>
</dbReference>
<dbReference type="GO" id="GO:0000398">
    <property type="term" value="P:mRNA splicing, via spliceosome"/>
    <property type="evidence" value="ECO:0007669"/>
    <property type="project" value="TreeGrafter"/>
</dbReference>
<dbReference type="InterPro" id="IPR036322">
    <property type="entry name" value="WD40_repeat_dom_sf"/>
</dbReference>
<gene>
    <name evidence="5" type="ORF">P154DRAFT_436919</name>
</gene>
<dbReference type="Pfam" id="PF00400">
    <property type="entry name" value="WD40"/>
    <property type="match status" value="5"/>
</dbReference>
<feature type="repeat" description="WD" evidence="3">
    <location>
        <begin position="474"/>
        <end position="513"/>
    </location>
</feature>
<dbReference type="InterPro" id="IPR036285">
    <property type="entry name" value="PRP4-like_sf"/>
</dbReference>
<dbReference type="Pfam" id="PF08799">
    <property type="entry name" value="PRP4"/>
    <property type="match status" value="1"/>
</dbReference>
<dbReference type="Gene3D" id="2.130.10.10">
    <property type="entry name" value="YVTN repeat-like/Quinoprotein amine dehydrogenase"/>
    <property type="match status" value="3"/>
</dbReference>
<dbReference type="InterPro" id="IPR001680">
    <property type="entry name" value="WD40_rpt"/>
</dbReference>
<dbReference type="GO" id="GO:0046540">
    <property type="term" value="C:U4/U6 x U5 tri-snRNP complex"/>
    <property type="evidence" value="ECO:0007669"/>
    <property type="project" value="TreeGrafter"/>
</dbReference>
<evidence type="ECO:0000313" key="5">
    <source>
        <dbReference type="EMBL" id="KAF1999467.1"/>
    </source>
</evidence>
<name>A0A6A5WDF9_9PLEO</name>